<evidence type="ECO:0000259" key="1">
    <source>
        <dbReference type="Pfam" id="PF05272"/>
    </source>
</evidence>
<sequence>MINFANIAEPVATALLGEPNHNLSNATELRWGARGSLALNRQKGAFYDHENGEGYGVLELIKRETGANPNEWLTNQGFKAPEPVNTNKQGTGRAIAFYDYCNEVGELVYQVVRFEPKDFRQRRPDPTKPTGWNWSVKGVEPLPYRLQEMASNPGVTVFICEGEKDADNLAALGFLTTTNSGGAKKNGKGWPPSLNRYFAGRDVVILADNDAAGRDHSRAIALSLSAAGVEKIKLVDLPGLANKGDVSDWIAAGGTREKMLELVKAAPMFEAAQLPTPAANDNLTDVHTMPPVPPGTWPHMSEKGKPLNTIPNLNYMLRHYGFNVRYDVIGKDLKVTYPGQSGLVDNSRAAAINTVLSLCALNGLPKTEAAEFLLSIGDQHPINSVMEWITSNPWDGISRLDELAGTLTTRPGYDRNLLRLLLRRWLISAVAAAAMPHGFRSKGVLTLQGPQSAGKTAWFTALVPAQKRELVKIDAIIDPYIKDSVISAVSSWIVELGELEGTFRKSDIARLKGFISADYDQFRRPYGRTEEKYPRKTVFCASVNPNDFLVDDTGNSRWWTIPVISVNYEHRIDMQQLWAEVYEWFKAGERWWLDREEENLLEQSNGDHKQADPIEDLILTAFDIEAPRTMKLTATDVLIKIGYDRPTNAQAQKAATILKAVFGQPRRVKGRTFYEVPKPWQDQPPAYSDEQPY</sequence>
<dbReference type="OrthoDB" id="1634048at2"/>
<dbReference type="Gene3D" id="3.40.1360.10">
    <property type="match status" value="1"/>
</dbReference>
<dbReference type="HOGENOM" id="CLU_397353_0_0_6"/>
<dbReference type="InParanoid" id="W0DSD8"/>
<dbReference type="STRING" id="717772.THIAE_05795"/>
<keyword evidence="3" id="KW-1185">Reference proteome</keyword>
<dbReference type="PANTHER" id="PTHR34985:SF1">
    <property type="entry name" value="SLR0554 PROTEIN"/>
    <property type="match status" value="1"/>
</dbReference>
<dbReference type="SUPFAM" id="SSF56731">
    <property type="entry name" value="DNA primase core"/>
    <property type="match status" value="1"/>
</dbReference>
<dbReference type="InterPro" id="IPR034154">
    <property type="entry name" value="TOPRIM_DnaG/twinkle"/>
</dbReference>
<name>W0DSD8_9GAMM</name>
<dbReference type="eggNOG" id="COG5545">
    <property type="taxonomic scope" value="Bacteria"/>
</dbReference>
<accession>W0DSD8</accession>
<evidence type="ECO:0000313" key="2">
    <source>
        <dbReference type="EMBL" id="AHF01367.1"/>
    </source>
</evidence>
<organism evidence="2 3">
    <name type="scientific">Thiomicrospira aerophila AL3</name>
    <dbReference type="NCBI Taxonomy" id="717772"/>
    <lineage>
        <taxon>Bacteria</taxon>
        <taxon>Pseudomonadati</taxon>
        <taxon>Pseudomonadota</taxon>
        <taxon>Gammaproteobacteria</taxon>
        <taxon>Thiotrichales</taxon>
        <taxon>Piscirickettsiaceae</taxon>
        <taxon>Thiomicrospira</taxon>
    </lineage>
</organism>
<dbReference type="Proteomes" id="UP000005380">
    <property type="component" value="Chromosome"/>
</dbReference>
<gene>
    <name evidence="2" type="ORF">THIAE_05795</name>
</gene>
<dbReference type="InterPro" id="IPR007936">
    <property type="entry name" value="VapE-like_dom"/>
</dbReference>
<dbReference type="CDD" id="cd01029">
    <property type="entry name" value="TOPRIM_primases"/>
    <property type="match status" value="1"/>
</dbReference>
<feature type="domain" description="Virulence-associated protein E-like" evidence="1">
    <location>
        <begin position="391"/>
        <end position="609"/>
    </location>
</feature>
<proteinExistence type="predicted"/>
<dbReference type="KEGG" id="tao:THIAE_05795"/>
<dbReference type="Pfam" id="PF05272">
    <property type="entry name" value="VapE-like_dom"/>
    <property type="match status" value="1"/>
</dbReference>
<reference evidence="2 3" key="1">
    <citation type="submission" date="2013-12" db="EMBL/GenBank/DDBJ databases">
        <authorList>
            <consortium name="DOE Joint Genome Institute"/>
            <person name="Kappler U."/>
            <person name="Huntemann M."/>
            <person name="Han J."/>
            <person name="Chen A."/>
            <person name="Kyrpides N."/>
            <person name="Mavromatis K."/>
            <person name="Markowitz V."/>
            <person name="Palaniappan K."/>
            <person name="Ivanova N."/>
            <person name="Schaumberg A."/>
            <person name="Pati A."/>
            <person name="Liolios K."/>
            <person name="Nordberg H.P."/>
            <person name="Cantor M.N."/>
            <person name="Hua S.X."/>
            <person name="Woyke T."/>
        </authorList>
    </citation>
    <scope>NUCLEOTIDE SEQUENCE [LARGE SCALE GENOMIC DNA]</scope>
    <source>
        <strain evidence="3">AL2</strain>
    </source>
</reference>
<evidence type="ECO:0000313" key="3">
    <source>
        <dbReference type="Proteomes" id="UP000005380"/>
    </source>
</evidence>
<dbReference type="AlphaFoldDB" id="W0DSD8"/>
<dbReference type="eggNOG" id="COG0358">
    <property type="taxonomic scope" value="Bacteria"/>
</dbReference>
<dbReference type="PANTHER" id="PTHR34985">
    <property type="entry name" value="SLR0554 PROTEIN"/>
    <property type="match status" value="1"/>
</dbReference>
<dbReference type="EMBL" id="CP007030">
    <property type="protein sequence ID" value="AHF01367.1"/>
    <property type="molecule type" value="Genomic_DNA"/>
</dbReference>
<protein>
    <submittedName>
        <fullName evidence="2">Virulence-associated E family protein</fullName>
    </submittedName>
</protein>
<dbReference type="RefSeq" id="WP_006460445.1">
    <property type="nucleotide sequence ID" value="NZ_CP007030.1"/>
</dbReference>